<comment type="similarity">
    <text evidence="1">Belongs to the UDP-glycosyltransferase family.</text>
</comment>
<reference evidence="5" key="1">
    <citation type="journal article" date="2020" name="Ecol. Evol.">
        <title>Genome structure and content of the rice root-knot nematode (Meloidogyne graminicola).</title>
        <authorList>
            <person name="Phan N.T."/>
            <person name="Danchin E.G.J."/>
            <person name="Klopp C."/>
            <person name="Perfus-Barbeoch L."/>
            <person name="Kozlowski D.K."/>
            <person name="Koutsovoulos G.D."/>
            <person name="Lopez-Roques C."/>
            <person name="Bouchez O."/>
            <person name="Zahm M."/>
            <person name="Besnard G."/>
            <person name="Bellafiore S."/>
        </authorList>
    </citation>
    <scope>NUCLEOTIDE SEQUENCE</scope>
    <source>
        <strain evidence="5">VN-18</strain>
    </source>
</reference>
<dbReference type="EC" id="2.4.1.17" evidence="2"/>
<dbReference type="GO" id="GO:0015020">
    <property type="term" value="F:glucuronosyltransferase activity"/>
    <property type="evidence" value="ECO:0007669"/>
    <property type="project" value="UniProtKB-EC"/>
</dbReference>
<keyword evidence="4" id="KW-0808">Transferase</keyword>
<dbReference type="AlphaFoldDB" id="A0A8S9ZJ96"/>
<evidence type="ECO:0000256" key="1">
    <source>
        <dbReference type="ARBA" id="ARBA00009995"/>
    </source>
</evidence>
<dbReference type="EMBL" id="JABEBT010000078">
    <property type="protein sequence ID" value="KAF7633341.1"/>
    <property type="molecule type" value="Genomic_DNA"/>
</dbReference>
<dbReference type="SUPFAM" id="SSF53756">
    <property type="entry name" value="UDP-Glycosyltransferase/glycogen phosphorylase"/>
    <property type="match status" value="1"/>
</dbReference>
<evidence type="ECO:0000313" key="6">
    <source>
        <dbReference type="Proteomes" id="UP000605970"/>
    </source>
</evidence>
<dbReference type="PANTHER" id="PTHR48043:SF145">
    <property type="entry name" value="FI06409P-RELATED"/>
    <property type="match status" value="1"/>
</dbReference>
<evidence type="ECO:0000313" key="5">
    <source>
        <dbReference type="EMBL" id="KAF7633341.1"/>
    </source>
</evidence>
<keyword evidence="3" id="KW-0328">Glycosyltransferase</keyword>
<evidence type="ECO:0000256" key="2">
    <source>
        <dbReference type="ARBA" id="ARBA00012544"/>
    </source>
</evidence>
<proteinExistence type="inferred from homology"/>
<dbReference type="Gene3D" id="3.40.50.2000">
    <property type="entry name" value="Glycogen Phosphorylase B"/>
    <property type="match status" value="1"/>
</dbReference>
<gene>
    <name evidence="5" type="ORF">Mgra_00007223</name>
</gene>
<organism evidence="5 6">
    <name type="scientific">Meloidogyne graminicola</name>
    <dbReference type="NCBI Taxonomy" id="189291"/>
    <lineage>
        <taxon>Eukaryota</taxon>
        <taxon>Metazoa</taxon>
        <taxon>Ecdysozoa</taxon>
        <taxon>Nematoda</taxon>
        <taxon>Chromadorea</taxon>
        <taxon>Rhabditida</taxon>
        <taxon>Tylenchina</taxon>
        <taxon>Tylenchomorpha</taxon>
        <taxon>Tylenchoidea</taxon>
        <taxon>Meloidogynidae</taxon>
        <taxon>Meloidogyninae</taxon>
        <taxon>Meloidogyne</taxon>
    </lineage>
</organism>
<evidence type="ECO:0000256" key="3">
    <source>
        <dbReference type="ARBA" id="ARBA00022676"/>
    </source>
</evidence>
<evidence type="ECO:0000256" key="4">
    <source>
        <dbReference type="ARBA" id="ARBA00022679"/>
    </source>
</evidence>
<name>A0A8S9ZJ96_9BILA</name>
<comment type="caution">
    <text evidence="5">The sequence shown here is derived from an EMBL/GenBank/DDBJ whole genome shotgun (WGS) entry which is preliminary data.</text>
</comment>
<protein>
    <recommendedName>
        <fullName evidence="2">glucuronosyltransferase</fullName>
        <ecNumber evidence="2">2.4.1.17</ecNumber>
    </recommendedName>
</protein>
<dbReference type="PANTHER" id="PTHR48043">
    <property type="entry name" value="EG:EG0003.4 PROTEIN-RELATED"/>
    <property type="match status" value="1"/>
</dbReference>
<dbReference type="Proteomes" id="UP000605970">
    <property type="component" value="Unassembled WGS sequence"/>
</dbReference>
<sequence>MPSNFIKLFKKIKYYFVNQNIHGIFKPFPLHKKIVYIGGIHIEENNKINIFKKEFNEHEYHCVVLVSFGTVKMFGDLNIEDIKIMFYNFSFYNCLFKVRINKEYIKEIYINNNIQIIEEFIDQQKILFETNTKLFISHCGQHIIFINKIEKILKTFNNGKGSRKRLFLEKISKIVIFIQKALAVSTNFVCIFIVRKINNIVPIMRVNKSKEISGFINLFFVKLILSDKQQKKYFSLLKQ</sequence>
<dbReference type="InterPro" id="IPR050271">
    <property type="entry name" value="UDP-glycosyltransferase"/>
</dbReference>
<keyword evidence="6" id="KW-1185">Reference proteome</keyword>
<accession>A0A8S9ZJ96</accession>